<dbReference type="PRINTS" id="PR00738">
    <property type="entry name" value="GLHYDRLASE20"/>
</dbReference>
<gene>
    <name evidence="8" type="ORF">L1857_04380</name>
</gene>
<dbReference type="EC" id="3.2.1.52" evidence="3"/>
<evidence type="ECO:0000256" key="4">
    <source>
        <dbReference type="ARBA" id="ARBA00022801"/>
    </source>
</evidence>
<evidence type="ECO:0000256" key="5">
    <source>
        <dbReference type="ARBA" id="ARBA00023295"/>
    </source>
</evidence>
<dbReference type="PANTHER" id="PTHR22600">
    <property type="entry name" value="BETA-HEXOSAMINIDASE"/>
    <property type="match status" value="1"/>
</dbReference>
<dbReference type="InterPro" id="IPR029018">
    <property type="entry name" value="Hex-like_dom2"/>
</dbReference>
<feature type="domain" description="Glycoside hydrolase family 20 catalytic" evidence="6">
    <location>
        <begin position="154"/>
        <end position="375"/>
    </location>
</feature>
<protein>
    <recommendedName>
        <fullName evidence="3">beta-N-acetylhexosaminidase</fullName>
        <ecNumber evidence="3">3.2.1.52</ecNumber>
    </recommendedName>
</protein>
<evidence type="ECO:0000313" key="8">
    <source>
        <dbReference type="EMBL" id="UQS27764.1"/>
    </source>
</evidence>
<dbReference type="InterPro" id="IPR017853">
    <property type="entry name" value="GH"/>
</dbReference>
<accession>A0ABY4P663</accession>
<dbReference type="Proteomes" id="UP000830158">
    <property type="component" value="Chromosome"/>
</dbReference>
<evidence type="ECO:0000313" key="9">
    <source>
        <dbReference type="Proteomes" id="UP000830158"/>
    </source>
</evidence>
<dbReference type="InterPro" id="IPR015883">
    <property type="entry name" value="Glyco_hydro_20_cat"/>
</dbReference>
<keyword evidence="4" id="KW-0378">Hydrolase</keyword>
<evidence type="ECO:0000256" key="1">
    <source>
        <dbReference type="ARBA" id="ARBA00001231"/>
    </source>
</evidence>
<reference evidence="8" key="1">
    <citation type="submission" date="2022-01" db="EMBL/GenBank/DDBJ databases">
        <title>PSI-footprinting approach for the identification of protein synthesis inhibitor producers.</title>
        <authorList>
            <person name="Handel F."/>
            <person name="Kulik A."/>
            <person name="Wex K.W."/>
            <person name="Berscheid A."/>
            <person name="Saur J.S."/>
            <person name="Winkler A."/>
            <person name="Wibberg D."/>
            <person name="Kalinowski J."/>
            <person name="Broetz-Oesterhelt H."/>
            <person name="Mast Y."/>
        </authorList>
    </citation>
    <scope>NUCLEOTIDE SEQUENCE</scope>
    <source>
        <strain evidence="8">KNN 49.3e</strain>
    </source>
</reference>
<keyword evidence="9" id="KW-1185">Reference proteome</keyword>
<comment type="catalytic activity">
    <reaction evidence="1">
        <text>Hydrolysis of terminal non-reducing N-acetyl-D-hexosamine residues in N-acetyl-beta-D-hexosaminides.</text>
        <dbReference type="EC" id="3.2.1.52"/>
    </reaction>
</comment>
<organism evidence="8 9">
    <name type="scientific">Amycolatopsis thermalba</name>
    <dbReference type="NCBI Taxonomy" id="944492"/>
    <lineage>
        <taxon>Bacteria</taxon>
        <taxon>Bacillati</taxon>
        <taxon>Actinomycetota</taxon>
        <taxon>Actinomycetes</taxon>
        <taxon>Pseudonocardiales</taxon>
        <taxon>Pseudonocardiaceae</taxon>
        <taxon>Amycolatopsis</taxon>
    </lineage>
</organism>
<feature type="domain" description="Beta-hexosaminidase bacterial type N-terminal" evidence="7">
    <location>
        <begin position="13"/>
        <end position="126"/>
    </location>
</feature>
<sequence>MPGQIDVAAGPVPELIPRPRKLTAANGRPTFPCSAFGGLEIPVALAPWAEHVQGVLGTTEVADGFPPRISFEPAALPAENYRLAIRADSVRVEFADPRGALHAVRTLLDLWDGYQRTALPVLDIEDGPDLPTRGVFIESFTGTDRMDLPDWRDLIDRLAQLKLNTIGLSIYGCWDIRHGQRPAEYMFTPLTGFPELASSTRITTWDAEKGAEVELEYVPVIFEKDLFSEICAYAAERGVELIPHLGGPGHSTLIPRVVRVLSAVDSDGTPTGYGYCVSRPEARNALARLVRNLVDQHLRPNGLRRLHVAGDEYYPIRNVDPRDRQRLVSPYCACEGCRDLSPGHLLIEYLMLVGTVLADDGIEMVHWQDTLVREGVLDEYLDRVAERGLPEPVIVWWKYNDPVPEPRAERTETWVAPTTGLFPHLFGQDFTENISTAIRKGALAGATGVLAYWIPDPADHQNVACLADLAWNSSGSAGAAGFRPRWARYVSPCSSAEAEQAFSLAGTITASYPSMMYVVDQVLPYFADSGVPGSRYPDDQLRAFSVTQPPLAEALRQIAATLREAITLMPSGREVRFWPNPVQQWRDETHRTAASLELFLDVLALTYHHGDDREETAEVTRKAHALLRHVSRSKPAYLAPAALREHWLFVKEIGPSVRRLREAPGVGPRGSWHPWIV</sequence>
<comment type="similarity">
    <text evidence="2">Belongs to the glycosyl hydrolase 20 family.</text>
</comment>
<evidence type="ECO:0000259" key="7">
    <source>
        <dbReference type="Pfam" id="PF02838"/>
    </source>
</evidence>
<dbReference type="InterPro" id="IPR025705">
    <property type="entry name" value="Beta_hexosaminidase_sua/sub"/>
</dbReference>
<evidence type="ECO:0000259" key="6">
    <source>
        <dbReference type="Pfam" id="PF00728"/>
    </source>
</evidence>
<dbReference type="InterPro" id="IPR015882">
    <property type="entry name" value="HEX_bac_N"/>
</dbReference>
<keyword evidence="5" id="KW-0326">Glycosidase</keyword>
<proteinExistence type="inferred from homology"/>
<dbReference type="RefSeq" id="WP_233157077.1">
    <property type="nucleotide sequence ID" value="NZ_CP091196.1"/>
</dbReference>
<dbReference type="Pfam" id="PF02838">
    <property type="entry name" value="Glyco_hydro_20b"/>
    <property type="match status" value="1"/>
</dbReference>
<dbReference type="Gene3D" id="3.30.379.10">
    <property type="entry name" value="Chitobiase/beta-hexosaminidase domain 2-like"/>
    <property type="match status" value="1"/>
</dbReference>
<dbReference type="PANTHER" id="PTHR22600:SF57">
    <property type="entry name" value="BETA-N-ACETYLHEXOSAMINIDASE"/>
    <property type="match status" value="1"/>
</dbReference>
<evidence type="ECO:0000256" key="2">
    <source>
        <dbReference type="ARBA" id="ARBA00006285"/>
    </source>
</evidence>
<name>A0ABY4P663_9PSEU</name>
<dbReference type="Gene3D" id="3.20.20.80">
    <property type="entry name" value="Glycosidases"/>
    <property type="match status" value="1"/>
</dbReference>
<dbReference type="EMBL" id="CP091196">
    <property type="protein sequence ID" value="UQS27764.1"/>
    <property type="molecule type" value="Genomic_DNA"/>
</dbReference>
<dbReference type="SUPFAM" id="SSF55545">
    <property type="entry name" value="beta-N-acetylhexosaminidase-like domain"/>
    <property type="match status" value="1"/>
</dbReference>
<dbReference type="Pfam" id="PF00728">
    <property type="entry name" value="Glyco_hydro_20"/>
    <property type="match status" value="1"/>
</dbReference>
<dbReference type="SUPFAM" id="SSF51445">
    <property type="entry name" value="(Trans)glycosidases"/>
    <property type="match status" value="1"/>
</dbReference>
<evidence type="ECO:0000256" key="3">
    <source>
        <dbReference type="ARBA" id="ARBA00012663"/>
    </source>
</evidence>